<dbReference type="Gene3D" id="2.60.110.10">
    <property type="entry name" value="Thaumatin"/>
    <property type="match status" value="1"/>
</dbReference>
<evidence type="ECO:0000313" key="4">
    <source>
        <dbReference type="Proteomes" id="UP000054481"/>
    </source>
</evidence>
<proteinExistence type="predicted"/>
<organism evidence="3 4">
    <name type="scientific">Hirsutella minnesotensis 3608</name>
    <dbReference type="NCBI Taxonomy" id="1043627"/>
    <lineage>
        <taxon>Eukaryota</taxon>
        <taxon>Fungi</taxon>
        <taxon>Dikarya</taxon>
        <taxon>Ascomycota</taxon>
        <taxon>Pezizomycotina</taxon>
        <taxon>Sordariomycetes</taxon>
        <taxon>Hypocreomycetidae</taxon>
        <taxon>Hypocreales</taxon>
        <taxon>Ophiocordycipitaceae</taxon>
        <taxon>Hirsutella</taxon>
    </lineage>
</organism>
<name>A0A0F8A6J6_9HYPO</name>
<feature type="chain" id="PRO_5002526507" description="GH64 domain-containing protein" evidence="1">
    <location>
        <begin position="18"/>
        <end position="451"/>
    </location>
</feature>
<dbReference type="Pfam" id="PF16483">
    <property type="entry name" value="Glyco_hydro_64"/>
    <property type="match status" value="1"/>
</dbReference>
<keyword evidence="4" id="KW-1185">Reference proteome</keyword>
<evidence type="ECO:0000259" key="2">
    <source>
        <dbReference type="PROSITE" id="PS52006"/>
    </source>
</evidence>
<feature type="signal peptide" evidence="1">
    <location>
        <begin position="1"/>
        <end position="17"/>
    </location>
</feature>
<dbReference type="InterPro" id="IPR032477">
    <property type="entry name" value="Glyco_hydro_64"/>
</dbReference>
<evidence type="ECO:0000313" key="3">
    <source>
        <dbReference type="EMBL" id="KJZ77194.1"/>
    </source>
</evidence>
<sequence length="451" mass="49043">MLRLIFTVLLLWAISEAAVLTRRRQQYFTLARPGGIKDLQISDNTLNGTYHDHQTKIYNPRVARALHAEGDGLSLEFINTSGSGAMRAYVTGLDSLNRVVFVTASGALVYPSSGGSGVPVPIQEDVAIPLPATEDSFRMSIPIAISSGRVWFARGELRFFMVKTPNGDGLVQPSPMNLQDPSSTTDWGFAELTFTKEGALFANISFVDFVGLPLGVSLSTRNGNEPQTTRGLGVGCVATICNGMIEQGDKDGFPWSRMCVADEEGIPIRVLSPNNYAVLNDADFQAYWDSYVDQVWDKYSSTPLKINTQSEAGSVECWVSDDTLKCSGGDNRDYAKPKAVDIWGCNSGPFERRPEDNAVHVAIIPRLCAAFVRSTLLLDGGDVQPRLTSESYYTNNPASHYSRLIHELEVDGRGYAFPYDDVNPDDGGNASGIVTSDQPETLTIFVGAPLG</sequence>
<evidence type="ECO:0000256" key="1">
    <source>
        <dbReference type="SAM" id="SignalP"/>
    </source>
</evidence>
<dbReference type="AlphaFoldDB" id="A0A0F8A6J6"/>
<reference evidence="3 4" key="1">
    <citation type="journal article" date="2014" name="Genome Biol. Evol.">
        <title>Comparative genomics and transcriptomics analyses reveal divergent lifestyle features of nematode endoparasitic fungus Hirsutella minnesotensis.</title>
        <authorList>
            <person name="Lai Y."/>
            <person name="Liu K."/>
            <person name="Zhang X."/>
            <person name="Zhang X."/>
            <person name="Li K."/>
            <person name="Wang N."/>
            <person name="Shu C."/>
            <person name="Wu Y."/>
            <person name="Wang C."/>
            <person name="Bushley K.E."/>
            <person name="Xiang M."/>
            <person name="Liu X."/>
        </authorList>
    </citation>
    <scope>NUCLEOTIDE SEQUENCE [LARGE SCALE GENOMIC DNA]</scope>
    <source>
        <strain evidence="3 4">3608</strain>
    </source>
</reference>
<dbReference type="OrthoDB" id="10058186at2759"/>
<accession>A0A0F8A6J6</accession>
<dbReference type="CDD" id="cd09220">
    <property type="entry name" value="GH64-GluB-like"/>
    <property type="match status" value="1"/>
</dbReference>
<protein>
    <recommendedName>
        <fullName evidence="2">GH64 domain-containing protein</fullName>
    </recommendedName>
</protein>
<dbReference type="PANTHER" id="PTHR38165">
    <property type="match status" value="1"/>
</dbReference>
<dbReference type="Proteomes" id="UP000054481">
    <property type="component" value="Unassembled WGS sequence"/>
</dbReference>
<dbReference type="EMBL" id="KQ030508">
    <property type="protein sequence ID" value="KJZ77194.1"/>
    <property type="molecule type" value="Genomic_DNA"/>
</dbReference>
<dbReference type="PANTHER" id="PTHR38165:SF1">
    <property type="entry name" value="GLUCANASE B"/>
    <property type="match status" value="1"/>
</dbReference>
<dbReference type="InterPro" id="IPR042517">
    <property type="entry name" value="Glyco_hydro_64_N_2"/>
</dbReference>
<dbReference type="InterPro" id="IPR037176">
    <property type="entry name" value="Osmotin/thaumatin-like_sf"/>
</dbReference>
<keyword evidence="1" id="KW-0732">Signal</keyword>
<dbReference type="PROSITE" id="PS52006">
    <property type="entry name" value="GH64"/>
    <property type="match status" value="1"/>
</dbReference>
<dbReference type="Gene3D" id="3.30.920.50">
    <property type="entry name" value="Beta-1,3-glucanase, C-terminal domain"/>
    <property type="match status" value="1"/>
</dbReference>
<feature type="domain" description="GH64" evidence="2">
    <location>
        <begin position="70"/>
        <end position="439"/>
    </location>
</feature>
<dbReference type="InterPro" id="IPR037398">
    <property type="entry name" value="Glyco_hydro_64_fam"/>
</dbReference>
<gene>
    <name evidence="3" type="ORF">HIM_03515</name>
</gene>